<dbReference type="PANTHER" id="PTHR24198">
    <property type="entry name" value="ANKYRIN REPEAT AND PROTEIN KINASE DOMAIN-CONTAINING PROTEIN"/>
    <property type="match status" value="1"/>
</dbReference>
<evidence type="ECO:0000313" key="5">
    <source>
        <dbReference type="Proteomes" id="UP000012174"/>
    </source>
</evidence>
<dbReference type="HOGENOM" id="CLU_776200_0_0_1"/>
<dbReference type="OrthoDB" id="4757846at2759"/>
<dbReference type="KEGG" id="ela:UCREL1_11653"/>
<dbReference type="SMART" id="SM00248">
    <property type="entry name" value="ANK"/>
    <property type="match status" value="6"/>
</dbReference>
<proteinExistence type="predicted"/>
<gene>
    <name evidence="4" type="ORF">UCREL1_11653</name>
</gene>
<dbReference type="AlphaFoldDB" id="M7SB79"/>
<keyword evidence="5" id="KW-1185">Reference proteome</keyword>
<dbReference type="Gene3D" id="1.25.40.20">
    <property type="entry name" value="Ankyrin repeat-containing domain"/>
    <property type="match status" value="2"/>
</dbReference>
<evidence type="ECO:0000256" key="2">
    <source>
        <dbReference type="ARBA" id="ARBA00023043"/>
    </source>
</evidence>
<organism evidence="4 5">
    <name type="scientific">Eutypa lata (strain UCR-EL1)</name>
    <name type="common">Grapevine dieback disease fungus</name>
    <name type="synonym">Eutypa armeniacae</name>
    <dbReference type="NCBI Taxonomy" id="1287681"/>
    <lineage>
        <taxon>Eukaryota</taxon>
        <taxon>Fungi</taxon>
        <taxon>Dikarya</taxon>
        <taxon>Ascomycota</taxon>
        <taxon>Pezizomycotina</taxon>
        <taxon>Sordariomycetes</taxon>
        <taxon>Xylariomycetidae</taxon>
        <taxon>Xylariales</taxon>
        <taxon>Diatrypaceae</taxon>
        <taxon>Eutypa</taxon>
    </lineage>
</organism>
<dbReference type="Pfam" id="PF12796">
    <property type="entry name" value="Ank_2"/>
    <property type="match status" value="2"/>
</dbReference>
<dbReference type="Proteomes" id="UP000012174">
    <property type="component" value="Unassembled WGS sequence"/>
</dbReference>
<dbReference type="EMBL" id="KB707618">
    <property type="protein sequence ID" value="EMR61422.1"/>
    <property type="molecule type" value="Genomic_DNA"/>
</dbReference>
<keyword evidence="2 3" id="KW-0040">ANK repeat</keyword>
<evidence type="ECO:0000256" key="3">
    <source>
        <dbReference type="PROSITE-ProRule" id="PRU00023"/>
    </source>
</evidence>
<dbReference type="InterPro" id="IPR036770">
    <property type="entry name" value="Ankyrin_rpt-contain_sf"/>
</dbReference>
<dbReference type="STRING" id="1287681.M7SB79"/>
<accession>M7SB79</accession>
<dbReference type="eggNOG" id="KOG4177">
    <property type="taxonomic scope" value="Eukaryota"/>
</dbReference>
<reference evidence="5" key="1">
    <citation type="journal article" date="2013" name="Genome Announc.">
        <title>Draft genome sequence of the grapevine dieback fungus Eutypa lata UCR-EL1.</title>
        <authorList>
            <person name="Blanco-Ulate B."/>
            <person name="Rolshausen P.E."/>
            <person name="Cantu D."/>
        </authorList>
    </citation>
    <scope>NUCLEOTIDE SEQUENCE [LARGE SCALE GENOMIC DNA]</scope>
    <source>
        <strain evidence="5">UCR-EL1</strain>
    </source>
</reference>
<feature type="repeat" description="ANK" evidence="3">
    <location>
        <begin position="290"/>
        <end position="315"/>
    </location>
</feature>
<name>M7SB79_EUTLA</name>
<protein>
    <submittedName>
        <fullName evidence="4">Putative ankyrin repeat protein</fullName>
    </submittedName>
</protein>
<evidence type="ECO:0000256" key="1">
    <source>
        <dbReference type="ARBA" id="ARBA00022737"/>
    </source>
</evidence>
<dbReference type="PANTHER" id="PTHR24198:SF165">
    <property type="entry name" value="ANKYRIN REPEAT-CONTAINING PROTEIN-RELATED"/>
    <property type="match status" value="1"/>
</dbReference>
<dbReference type="SUPFAM" id="SSF48403">
    <property type="entry name" value="Ankyrin repeat"/>
    <property type="match status" value="1"/>
</dbReference>
<dbReference type="PRINTS" id="PR01415">
    <property type="entry name" value="ANKYRIN"/>
</dbReference>
<dbReference type="PROSITE" id="PS50297">
    <property type="entry name" value="ANK_REP_REGION"/>
    <property type="match status" value="3"/>
</dbReference>
<feature type="repeat" description="ANK" evidence="3">
    <location>
        <begin position="44"/>
        <end position="76"/>
    </location>
</feature>
<feature type="repeat" description="ANK" evidence="3">
    <location>
        <begin position="79"/>
        <end position="111"/>
    </location>
</feature>
<sequence length="357" mass="39063">MTKRAFKQLFNTDEDVVSFIINRSVGTVYHHPKIPEYLVNGALRGPTALHIAVFNGNLEISKLLVKHGADVNAKMDNGVGDTPLMIAVGSHRRELTSFLLKESADVRYINDDYATSMTLAVQSGNLFAIKALEAYGAMLSTRSWDGTSLLEISIDSENLSIFDYLRRRGLDPNEANVWGESVANRAIKHVPFRSYLLNTDRSMDFTTSPINIFSWAADRNDTVLIKLLYRSLGSSAGASALEDSAGNRAGHGQQKQQHLSPLCAAARAGHVECVELLLSLGADVEKEGCEDGTPIMAAAAFGRLEVVKVLLRRGAGKEGAQIEYCEEKNADETTRRNLLRAARGRPDITKIDVIVMA</sequence>
<evidence type="ECO:0000313" key="4">
    <source>
        <dbReference type="EMBL" id="EMR61422.1"/>
    </source>
</evidence>
<feature type="repeat" description="ANK" evidence="3">
    <location>
        <begin position="257"/>
        <end position="289"/>
    </location>
</feature>
<keyword evidence="1" id="KW-0677">Repeat</keyword>
<dbReference type="PROSITE" id="PS50088">
    <property type="entry name" value="ANK_REPEAT"/>
    <property type="match status" value="4"/>
</dbReference>
<dbReference type="InterPro" id="IPR002110">
    <property type="entry name" value="Ankyrin_rpt"/>
</dbReference>